<dbReference type="InterPro" id="IPR012336">
    <property type="entry name" value="Thioredoxin-like_fold"/>
</dbReference>
<evidence type="ECO:0000256" key="1">
    <source>
        <dbReference type="ARBA" id="ARBA00005791"/>
    </source>
</evidence>
<organism evidence="7 8">
    <name type="scientific">Bartonella alsatica</name>
    <dbReference type="NCBI Taxonomy" id="52764"/>
    <lineage>
        <taxon>Bacteria</taxon>
        <taxon>Pseudomonadati</taxon>
        <taxon>Pseudomonadota</taxon>
        <taxon>Alphaproteobacteria</taxon>
        <taxon>Hyphomicrobiales</taxon>
        <taxon>Bartonellaceae</taxon>
        <taxon>Bartonella</taxon>
    </lineage>
</organism>
<dbReference type="RefSeq" id="WP_005865820.1">
    <property type="nucleotide sequence ID" value="NZ_CACVBB010000002.1"/>
</dbReference>
<keyword evidence="2" id="KW-0732">Signal</keyword>
<dbReference type="SUPFAM" id="SSF52833">
    <property type="entry name" value="Thioredoxin-like"/>
    <property type="match status" value="1"/>
</dbReference>
<evidence type="ECO:0000256" key="5">
    <source>
        <dbReference type="ARBA" id="ARBA00023284"/>
    </source>
</evidence>
<dbReference type="Gene3D" id="3.40.30.10">
    <property type="entry name" value="Glutaredoxin"/>
    <property type="match status" value="1"/>
</dbReference>
<dbReference type="Pfam" id="PF13462">
    <property type="entry name" value="Thioredoxin_4"/>
    <property type="match status" value="1"/>
</dbReference>
<dbReference type="PANTHER" id="PTHR13887">
    <property type="entry name" value="GLUTATHIONE S-TRANSFERASE KAPPA"/>
    <property type="match status" value="1"/>
</dbReference>
<evidence type="ECO:0000256" key="4">
    <source>
        <dbReference type="ARBA" id="ARBA00023157"/>
    </source>
</evidence>
<evidence type="ECO:0000256" key="2">
    <source>
        <dbReference type="ARBA" id="ARBA00022729"/>
    </source>
</evidence>
<keyword evidence="8" id="KW-1185">Reference proteome</keyword>
<reference evidence="7 8" key="1">
    <citation type="submission" date="2020-06" db="EMBL/GenBank/DDBJ databases">
        <title>Complete closed genome sequence of Bartonella alsatica CIP 105477.</title>
        <authorList>
            <person name="Thibau A."/>
            <person name="Schultze T.G."/>
            <person name="Kempf V.A.J."/>
        </authorList>
    </citation>
    <scope>NUCLEOTIDE SEQUENCE [LARGE SCALE GENOMIC DNA]</scope>
    <source>
        <strain evidence="7 8">CIP 105477</strain>
    </source>
</reference>
<keyword evidence="4" id="KW-1015">Disulfide bond</keyword>
<name>A0ABX6QIB2_9HYPH</name>
<comment type="similarity">
    <text evidence="1">Belongs to the thioredoxin family. DsbA subfamily.</text>
</comment>
<dbReference type="Proteomes" id="UP000509443">
    <property type="component" value="Chromosome"/>
</dbReference>
<evidence type="ECO:0000256" key="3">
    <source>
        <dbReference type="ARBA" id="ARBA00023002"/>
    </source>
</evidence>
<dbReference type="PANTHER" id="PTHR13887:SF14">
    <property type="entry name" value="DISULFIDE BOND FORMATION PROTEIN D"/>
    <property type="match status" value="1"/>
</dbReference>
<keyword evidence="5" id="KW-0676">Redox-active center</keyword>
<evidence type="ECO:0000259" key="6">
    <source>
        <dbReference type="Pfam" id="PF13462"/>
    </source>
</evidence>
<evidence type="ECO:0000313" key="7">
    <source>
        <dbReference type="EMBL" id="QLC52353.1"/>
    </source>
</evidence>
<dbReference type="EMBL" id="CP058235">
    <property type="protein sequence ID" value="QLC52353.1"/>
    <property type="molecule type" value="Genomic_DNA"/>
</dbReference>
<sequence length="218" mass="24496">MLTCRSFLSFGVIFFLVATVQISATVVIASGTKPVSTVDMAKVLQLTKVKDRFEGEANAPVTIVEYASLTCIHCAYFYNDILPQIRKKYIKTGKVKLIFRDFAFDPRATAGFMLARCAPEDRYFPLIEVLFQKQQEWVWGQDALTPLKKLGLMAGFTEESFNACLKNQSILDEVNASFERGKELGVTATPTFFINGNKYEGVMSVESFFSVIDDFLKN</sequence>
<protein>
    <submittedName>
        <fullName evidence="7">DsbA family protein</fullName>
    </submittedName>
</protein>
<gene>
    <name evidence="7" type="ORF">HWV54_05740</name>
</gene>
<accession>A0ABX6QIB2</accession>
<dbReference type="InterPro" id="IPR036249">
    <property type="entry name" value="Thioredoxin-like_sf"/>
</dbReference>
<evidence type="ECO:0000313" key="8">
    <source>
        <dbReference type="Proteomes" id="UP000509443"/>
    </source>
</evidence>
<proteinExistence type="inferred from homology"/>
<keyword evidence="3" id="KW-0560">Oxidoreductase</keyword>
<feature type="domain" description="Thioredoxin-like fold" evidence="6">
    <location>
        <begin position="49"/>
        <end position="214"/>
    </location>
</feature>